<accession>A0ABQ9W704</accession>
<evidence type="ECO:0000313" key="2">
    <source>
        <dbReference type="Proteomes" id="UP001266305"/>
    </source>
</evidence>
<comment type="caution">
    <text evidence="1">The sequence shown here is derived from an EMBL/GenBank/DDBJ whole genome shotgun (WGS) entry which is preliminary data.</text>
</comment>
<evidence type="ECO:0000313" key="1">
    <source>
        <dbReference type="EMBL" id="KAK2117421.1"/>
    </source>
</evidence>
<dbReference type="EMBL" id="JASSZA010000002">
    <property type="protein sequence ID" value="KAK2117421.1"/>
    <property type="molecule type" value="Genomic_DNA"/>
</dbReference>
<dbReference type="Proteomes" id="UP001266305">
    <property type="component" value="Unassembled WGS sequence"/>
</dbReference>
<name>A0ABQ9W704_SAGOE</name>
<reference evidence="1 2" key="1">
    <citation type="submission" date="2023-05" db="EMBL/GenBank/DDBJ databases">
        <title>B98-5 Cell Line De Novo Hybrid Assembly: An Optical Mapping Approach.</title>
        <authorList>
            <person name="Kananen K."/>
            <person name="Auerbach J.A."/>
            <person name="Kautto E."/>
            <person name="Blachly J.S."/>
        </authorList>
    </citation>
    <scope>NUCLEOTIDE SEQUENCE [LARGE SCALE GENOMIC DNA]</scope>
    <source>
        <strain evidence="1">B95-8</strain>
        <tissue evidence="1">Cell line</tissue>
    </source>
</reference>
<protein>
    <submittedName>
        <fullName evidence="1">Uncharacterized protein</fullName>
    </submittedName>
</protein>
<keyword evidence="2" id="KW-1185">Reference proteome</keyword>
<sequence>MVIVVPQDHSVLSPGAGAVALVVPPPHMLLDEHSELPFPSKFNVRCGGAPCRLPYRQHMLLATRWPVSPQPLPQGHTFQQPASNGALEGFPRAPHTGAPAWVPSGPISSTPATSAPDTSTPAVFCTCCAPAVCTVM</sequence>
<proteinExistence type="predicted"/>
<gene>
    <name evidence="1" type="ORF">P7K49_004307</name>
</gene>
<organism evidence="1 2">
    <name type="scientific">Saguinus oedipus</name>
    <name type="common">Cotton-top tamarin</name>
    <name type="synonym">Oedipomidas oedipus</name>
    <dbReference type="NCBI Taxonomy" id="9490"/>
    <lineage>
        <taxon>Eukaryota</taxon>
        <taxon>Metazoa</taxon>
        <taxon>Chordata</taxon>
        <taxon>Craniata</taxon>
        <taxon>Vertebrata</taxon>
        <taxon>Euteleostomi</taxon>
        <taxon>Mammalia</taxon>
        <taxon>Eutheria</taxon>
        <taxon>Euarchontoglires</taxon>
        <taxon>Primates</taxon>
        <taxon>Haplorrhini</taxon>
        <taxon>Platyrrhini</taxon>
        <taxon>Cebidae</taxon>
        <taxon>Callitrichinae</taxon>
        <taxon>Saguinus</taxon>
    </lineage>
</organism>